<protein>
    <submittedName>
        <fullName evidence="1">DUF411 domain-containing protein</fullName>
    </submittedName>
</protein>
<organism evidence="1 2">
    <name type="scientific">Paracoccus aestuarii</name>
    <dbReference type="NCBI Taxonomy" id="453842"/>
    <lineage>
        <taxon>Bacteria</taxon>
        <taxon>Pseudomonadati</taxon>
        <taxon>Pseudomonadota</taxon>
        <taxon>Alphaproteobacteria</taxon>
        <taxon>Rhodobacterales</taxon>
        <taxon>Paracoccaceae</taxon>
        <taxon>Paracoccus</taxon>
    </lineage>
</organism>
<accession>A0A419A2T6</accession>
<comment type="caution">
    <text evidence="1">The sequence shown here is derived from an EMBL/GenBank/DDBJ whole genome shotgun (WGS) entry which is preliminary data.</text>
</comment>
<proteinExistence type="predicted"/>
<dbReference type="AlphaFoldDB" id="A0A419A2T6"/>
<dbReference type="OrthoDB" id="14727at2"/>
<name>A0A419A2T6_9RHOB</name>
<dbReference type="InterPro" id="IPR007332">
    <property type="entry name" value="DUF411"/>
</dbReference>
<evidence type="ECO:0000313" key="1">
    <source>
        <dbReference type="EMBL" id="RJL07392.1"/>
    </source>
</evidence>
<reference evidence="1 2" key="1">
    <citation type="submission" date="2018-09" db="EMBL/GenBank/DDBJ databases">
        <title>Paracoccus onubensis nov. sp. a moderate halophilic bacterium isolated from Gruta de las Maravillas (Aracena, Spain).</title>
        <authorList>
            <person name="Jurado V."/>
            <person name="Gutierrez-Patricio S."/>
            <person name="Gonzalez-Pimentel J.L."/>
            <person name="Laiz L."/>
            <person name="Saiz-Jimenez C."/>
        </authorList>
    </citation>
    <scope>NUCLEOTIDE SEQUENCE [LARGE SCALE GENOMIC DNA]</scope>
    <source>
        <strain evidence="1 2">DSM 19484</strain>
    </source>
</reference>
<evidence type="ECO:0000313" key="2">
    <source>
        <dbReference type="Proteomes" id="UP000285530"/>
    </source>
</evidence>
<dbReference type="EMBL" id="QZEV01000002">
    <property type="protein sequence ID" value="RJL07392.1"/>
    <property type="molecule type" value="Genomic_DNA"/>
</dbReference>
<dbReference type="Pfam" id="PF04214">
    <property type="entry name" value="DUF411"/>
    <property type="match status" value="1"/>
</dbReference>
<gene>
    <name evidence="1" type="ORF">D3P06_01150</name>
</gene>
<dbReference type="Proteomes" id="UP000285530">
    <property type="component" value="Unassembled WGS sequence"/>
</dbReference>
<sequence length="119" mass="12491">MEVARSPDCGCCGGWIEHMRAAGFTVNVRMTDDLGPLKAQLGVPPELHSCHTGAVGGYAIEGHVPAGDVLRLLREQPLAIGLAVPGMPLGSPGMEVGGETEPYEVILFTASGREVFARH</sequence>
<keyword evidence="2" id="KW-1185">Reference proteome</keyword>